<dbReference type="InterPro" id="IPR023158">
    <property type="entry name" value="YerB-like_sf"/>
</dbReference>
<feature type="domain" description="DUF3048" evidence="3">
    <location>
        <begin position="243"/>
        <end position="354"/>
    </location>
</feature>
<dbReference type="AlphaFoldDB" id="K1SD02"/>
<comment type="caution">
    <text evidence="4">The sequence shown here is derived from an EMBL/GenBank/DDBJ whole genome shotgun (WGS) entry which is preliminary data.</text>
</comment>
<evidence type="ECO:0000256" key="1">
    <source>
        <dbReference type="SAM" id="Phobius"/>
    </source>
</evidence>
<evidence type="ECO:0000259" key="3">
    <source>
        <dbReference type="Pfam" id="PF17479"/>
    </source>
</evidence>
<evidence type="ECO:0008006" key="5">
    <source>
        <dbReference type="Google" id="ProtNLM"/>
    </source>
</evidence>
<dbReference type="InterPro" id="IPR035328">
    <property type="entry name" value="DUF3048_C"/>
</dbReference>
<sequence>MIMIYWRVDNEKANKKCRYKKRIVIIACLFFIIILVLLVYFLFFNKDDTSSDSKKSNRLPSVTPEKKINIVDMKSNKRPIAVMIDNNVGNNSHVGLQDAYISYEIIVEGGLTRIMALYKDKDMSQVGPIRSSRHYFLDYALESDAIYSHFGWSSYAENDIKSLGVNNINGLTNESAYWRDKAIRAPHNVFTSSSKLYAAANKFGYSVESNNWQLLTYSPSTINFNGNCGDTGCSNGVEVANSINIVYSNSQSRQYVYDSDKATYLRSMNNLKHVDKISGEQYSYKNIIIERVTNKTLDSYGRQDLDTVGTGDGFYITNGYARTIKWEKSSRKSKTKYKYSDGTEVVVNDGNTFIQIIPVYAEVTLS</sequence>
<evidence type="ECO:0000313" key="4">
    <source>
        <dbReference type="EMBL" id="EKC45261.1"/>
    </source>
</evidence>
<proteinExistence type="predicted"/>
<reference evidence="4" key="1">
    <citation type="journal article" date="2013" name="Environ. Microbiol.">
        <title>Microbiota from the distal guts of lean and obese adolescents exhibit partial functional redundancy besides clear differences in community structure.</title>
        <authorList>
            <person name="Ferrer M."/>
            <person name="Ruiz A."/>
            <person name="Lanza F."/>
            <person name="Haange S.B."/>
            <person name="Oberbach A."/>
            <person name="Till H."/>
            <person name="Bargiela R."/>
            <person name="Campoy C."/>
            <person name="Segura M.T."/>
            <person name="Richter M."/>
            <person name="von Bergen M."/>
            <person name="Seifert J."/>
            <person name="Suarez A."/>
        </authorList>
    </citation>
    <scope>NUCLEOTIDE SEQUENCE</scope>
</reference>
<protein>
    <recommendedName>
        <fullName evidence="5">DUF3048 domain-containing protein</fullName>
    </recommendedName>
</protein>
<organism evidence="4">
    <name type="scientific">human gut metagenome</name>
    <dbReference type="NCBI Taxonomy" id="408170"/>
    <lineage>
        <taxon>unclassified sequences</taxon>
        <taxon>metagenomes</taxon>
        <taxon>organismal metagenomes</taxon>
    </lineage>
</organism>
<dbReference type="SUPFAM" id="SSF159774">
    <property type="entry name" value="YerB-like"/>
    <property type="match status" value="1"/>
</dbReference>
<feature type="domain" description="DUF3048" evidence="2">
    <location>
        <begin position="74"/>
        <end position="206"/>
    </location>
</feature>
<accession>K1SD02</accession>
<name>K1SD02_9ZZZZ</name>
<dbReference type="Pfam" id="PF17479">
    <property type="entry name" value="DUF3048_C"/>
    <property type="match status" value="1"/>
</dbReference>
<dbReference type="EMBL" id="AJWZ01011441">
    <property type="protein sequence ID" value="EKC45261.1"/>
    <property type="molecule type" value="Genomic_DNA"/>
</dbReference>
<dbReference type="Pfam" id="PF11258">
    <property type="entry name" value="DUF3048"/>
    <property type="match status" value="1"/>
</dbReference>
<dbReference type="Gene3D" id="3.50.90.10">
    <property type="entry name" value="YerB-like"/>
    <property type="match status" value="1"/>
</dbReference>
<keyword evidence="1" id="KW-0812">Transmembrane</keyword>
<feature type="transmembrane region" description="Helical" evidence="1">
    <location>
        <begin position="23"/>
        <end position="43"/>
    </location>
</feature>
<keyword evidence="1" id="KW-0472">Membrane</keyword>
<evidence type="ECO:0000259" key="2">
    <source>
        <dbReference type="Pfam" id="PF11258"/>
    </source>
</evidence>
<dbReference type="InterPro" id="IPR021416">
    <property type="entry name" value="DUF3048_N"/>
</dbReference>
<gene>
    <name evidence="4" type="ORF">OBE_16983</name>
</gene>
<keyword evidence="1" id="KW-1133">Transmembrane helix</keyword>